<dbReference type="GO" id="GO:0016579">
    <property type="term" value="P:protein deubiquitination"/>
    <property type="evidence" value="ECO:0007669"/>
    <property type="project" value="InterPro"/>
</dbReference>
<dbReference type="AlphaFoldDB" id="A0A317XWA0"/>
<comment type="catalytic activity">
    <reaction evidence="1 7">
        <text>Thiol-dependent hydrolysis of ester, thioester, amide, peptide and isopeptide bonds formed by the C-terminal Gly of ubiquitin (a 76-residue protein attached to proteins as an intracellular targeting signal).</text>
        <dbReference type="EC" id="3.4.19.12"/>
    </reaction>
</comment>
<feature type="region of interest" description="Disordered" evidence="8">
    <location>
        <begin position="90"/>
        <end position="131"/>
    </location>
</feature>
<feature type="region of interest" description="Disordered" evidence="8">
    <location>
        <begin position="692"/>
        <end position="725"/>
    </location>
</feature>
<dbReference type="STRING" id="1882483.A0A317XWA0"/>
<dbReference type="GO" id="GO:0005634">
    <property type="term" value="C:nucleus"/>
    <property type="evidence" value="ECO:0007669"/>
    <property type="project" value="TreeGrafter"/>
</dbReference>
<dbReference type="Gene3D" id="3.90.70.10">
    <property type="entry name" value="Cysteine proteinases"/>
    <property type="match status" value="1"/>
</dbReference>
<dbReference type="InParanoid" id="A0A317XWA0"/>
<name>A0A317XWA0_9BASI</name>
<organism evidence="11 12">
    <name type="scientific">Testicularia cyperi</name>
    <dbReference type="NCBI Taxonomy" id="1882483"/>
    <lineage>
        <taxon>Eukaryota</taxon>
        <taxon>Fungi</taxon>
        <taxon>Dikarya</taxon>
        <taxon>Basidiomycota</taxon>
        <taxon>Ustilaginomycotina</taxon>
        <taxon>Ustilaginomycetes</taxon>
        <taxon>Ustilaginales</taxon>
        <taxon>Anthracoideaceae</taxon>
        <taxon>Testicularia</taxon>
    </lineage>
</organism>
<evidence type="ECO:0000256" key="8">
    <source>
        <dbReference type="SAM" id="MobiDB-lite"/>
    </source>
</evidence>
<evidence type="ECO:0000313" key="11">
    <source>
        <dbReference type="EMBL" id="PWZ01609.1"/>
    </source>
</evidence>
<comment type="similarity">
    <text evidence="2 7">Belongs to the peptidase C19 family.</text>
</comment>
<dbReference type="SUPFAM" id="SSF54001">
    <property type="entry name" value="Cysteine proteinases"/>
    <property type="match status" value="1"/>
</dbReference>
<protein>
    <recommendedName>
        <fullName evidence="7">Ubiquitin carboxyl-terminal hydrolase</fullName>
        <ecNumber evidence="7">3.4.19.12</ecNumber>
    </recommendedName>
</protein>
<dbReference type="EMBL" id="KZ819190">
    <property type="protein sequence ID" value="PWZ01609.1"/>
    <property type="molecule type" value="Genomic_DNA"/>
</dbReference>
<dbReference type="GO" id="GO:0005829">
    <property type="term" value="C:cytosol"/>
    <property type="evidence" value="ECO:0007669"/>
    <property type="project" value="TreeGrafter"/>
</dbReference>
<keyword evidence="9" id="KW-0812">Transmembrane</keyword>
<dbReference type="InterPro" id="IPR038765">
    <property type="entry name" value="Papain-like_cys_pep_sf"/>
</dbReference>
<evidence type="ECO:0000256" key="2">
    <source>
        <dbReference type="ARBA" id="ARBA00009085"/>
    </source>
</evidence>
<feature type="compositionally biased region" description="Polar residues" evidence="8">
    <location>
        <begin position="90"/>
        <end position="113"/>
    </location>
</feature>
<dbReference type="EC" id="3.4.19.12" evidence="7"/>
<dbReference type="InterPro" id="IPR028889">
    <property type="entry name" value="USP"/>
</dbReference>
<feature type="compositionally biased region" description="Low complexity" evidence="8">
    <location>
        <begin position="704"/>
        <end position="718"/>
    </location>
</feature>
<dbReference type="InterPro" id="IPR001394">
    <property type="entry name" value="Peptidase_C19_UCH"/>
</dbReference>
<keyword evidence="6 7" id="KW-0788">Thiol protease</keyword>
<evidence type="ECO:0000313" key="12">
    <source>
        <dbReference type="Proteomes" id="UP000246740"/>
    </source>
</evidence>
<dbReference type="PROSITE" id="PS50235">
    <property type="entry name" value="USP_3"/>
    <property type="match status" value="1"/>
</dbReference>
<proteinExistence type="inferred from homology"/>
<keyword evidence="3 7" id="KW-0645">Protease</keyword>
<keyword evidence="4 7" id="KW-0833">Ubl conjugation pathway</keyword>
<feature type="transmembrane region" description="Helical" evidence="9">
    <location>
        <begin position="29"/>
        <end position="50"/>
    </location>
</feature>
<evidence type="ECO:0000259" key="10">
    <source>
        <dbReference type="PROSITE" id="PS50235"/>
    </source>
</evidence>
<dbReference type="PANTHER" id="PTHR24006">
    <property type="entry name" value="UBIQUITIN CARBOXYL-TERMINAL HYDROLASE"/>
    <property type="match status" value="1"/>
</dbReference>
<dbReference type="FunCoup" id="A0A317XWA0">
    <property type="interactions" value="36"/>
</dbReference>
<keyword evidence="9" id="KW-0472">Membrane</keyword>
<evidence type="ECO:0000256" key="3">
    <source>
        <dbReference type="ARBA" id="ARBA00022670"/>
    </source>
</evidence>
<evidence type="ECO:0000256" key="4">
    <source>
        <dbReference type="ARBA" id="ARBA00022786"/>
    </source>
</evidence>
<accession>A0A317XWA0</accession>
<evidence type="ECO:0000256" key="7">
    <source>
        <dbReference type="RuleBase" id="RU366025"/>
    </source>
</evidence>
<dbReference type="Pfam" id="PF00443">
    <property type="entry name" value="UCH"/>
    <property type="match status" value="1"/>
</dbReference>
<dbReference type="PROSITE" id="PS00972">
    <property type="entry name" value="USP_1"/>
    <property type="match status" value="1"/>
</dbReference>
<dbReference type="OrthoDB" id="2020758at2759"/>
<evidence type="ECO:0000256" key="5">
    <source>
        <dbReference type="ARBA" id="ARBA00022801"/>
    </source>
</evidence>
<feature type="domain" description="USP" evidence="10">
    <location>
        <begin position="133"/>
        <end position="656"/>
    </location>
</feature>
<dbReference type="GO" id="GO:0006508">
    <property type="term" value="P:proteolysis"/>
    <property type="evidence" value="ECO:0007669"/>
    <property type="project" value="UniProtKB-KW"/>
</dbReference>
<keyword evidence="9" id="KW-1133">Transmembrane helix</keyword>
<gene>
    <name evidence="11" type="ORF">BCV70DRAFT_199040</name>
</gene>
<keyword evidence="5 7" id="KW-0378">Hydrolase</keyword>
<feature type="region of interest" description="Disordered" evidence="8">
    <location>
        <begin position="421"/>
        <end position="440"/>
    </location>
</feature>
<sequence>MTSNRFVLVHPPARLAYPLFGCLPFPLTIPVQILLSIGVILLVVIASAIATDMFKPGLQAASLLHPFSSPSHSIRDSPLASLRRAQSSTLGADHSLPNTSALLPGSKSTSVSNGEIRESAQHAQPSIANPKYKGLRNTGNTCFFNSTLQAISALPSFHQYLRALIEEAERWDTPTPVIDALTDLIDTLLAPSDRNATINPVQLVRALQDLPSSSIRSLVGAHQQQDAHELFALLNEAIDAEAKVIQDERHIALNSEHAGLKTLMAPSLPWGGKAVRSAPLQSALRLPSLGSSASLSNLAQVASGKGFGKGLAAGSSSETTSLISPFDALLAQRTTCLDCGYCEAIRHYSTSEISLSVPSPNVRTRTSQLTGTSACSLEECLAMWSGLEQVDWICWNCSLRSTLASIRADLASKTGPARHGVVNGKAHLNGNGSSSGGMTASKKKRLAQLKAKEAKVARILESGLSEDEAKQESDDPGSPLHNVLNNVQLTKAMSRLSTKQIMLSRPPRTLALHLNRSSYSASSWAPAKNNRHVLFDEYLDLSAVTLNGSIQIDGSIGMNRSGDGQIPNGGDGSSNARYRLAAIVVHYGSHSFGHYVAFKRISSDSSSSSLAGIGQDTHDNSGSGDAWLRLSDESVTRATLKQVLSENPFMLFYEQLPPAFAPNGLERLHVPNDASYADLQRAISNLAESQHLEDASSVTGGLQPGSSPAPDSATPTSSMGSIRIRPRIVHRWHPPPLHT</sequence>
<evidence type="ECO:0000256" key="6">
    <source>
        <dbReference type="ARBA" id="ARBA00022807"/>
    </source>
</evidence>
<dbReference type="PROSITE" id="PS00973">
    <property type="entry name" value="USP_2"/>
    <property type="match status" value="1"/>
</dbReference>
<dbReference type="PANTHER" id="PTHR24006:SF888">
    <property type="entry name" value="UBIQUITIN CARBOXYL-TERMINAL HYDROLASE 30"/>
    <property type="match status" value="1"/>
</dbReference>
<keyword evidence="12" id="KW-1185">Reference proteome</keyword>
<dbReference type="GO" id="GO:0004843">
    <property type="term" value="F:cysteine-type deubiquitinase activity"/>
    <property type="evidence" value="ECO:0007669"/>
    <property type="project" value="UniProtKB-UniRule"/>
</dbReference>
<dbReference type="Proteomes" id="UP000246740">
    <property type="component" value="Unassembled WGS sequence"/>
</dbReference>
<reference evidence="11 12" key="1">
    <citation type="journal article" date="2018" name="Mol. Biol. Evol.">
        <title>Broad Genomic Sampling Reveals a Smut Pathogenic Ancestry of the Fungal Clade Ustilaginomycotina.</title>
        <authorList>
            <person name="Kijpornyongpan T."/>
            <person name="Mondo S.J."/>
            <person name="Barry K."/>
            <person name="Sandor L."/>
            <person name="Lee J."/>
            <person name="Lipzen A."/>
            <person name="Pangilinan J."/>
            <person name="LaButti K."/>
            <person name="Hainaut M."/>
            <person name="Henrissat B."/>
            <person name="Grigoriev I.V."/>
            <person name="Spatafora J.W."/>
            <person name="Aime M.C."/>
        </authorList>
    </citation>
    <scope>NUCLEOTIDE SEQUENCE [LARGE SCALE GENOMIC DNA]</scope>
    <source>
        <strain evidence="11 12">MCA 3645</strain>
    </source>
</reference>
<evidence type="ECO:0000256" key="1">
    <source>
        <dbReference type="ARBA" id="ARBA00000707"/>
    </source>
</evidence>
<dbReference type="InterPro" id="IPR050164">
    <property type="entry name" value="Peptidase_C19"/>
</dbReference>
<evidence type="ECO:0000256" key="9">
    <source>
        <dbReference type="SAM" id="Phobius"/>
    </source>
</evidence>
<dbReference type="InterPro" id="IPR018200">
    <property type="entry name" value="USP_CS"/>
</dbReference>